<keyword evidence="1" id="KW-1133">Transmembrane helix</keyword>
<feature type="transmembrane region" description="Helical" evidence="1">
    <location>
        <begin position="373"/>
        <end position="392"/>
    </location>
</feature>
<feature type="transmembrane region" description="Helical" evidence="1">
    <location>
        <begin position="24"/>
        <end position="42"/>
    </location>
</feature>
<keyword evidence="3" id="KW-1185">Reference proteome</keyword>
<evidence type="ECO:0000313" key="3">
    <source>
        <dbReference type="Proteomes" id="UP000214365"/>
    </source>
</evidence>
<comment type="caution">
    <text evidence="2">The sequence shown here is derived from an EMBL/GenBank/DDBJ whole genome shotgun (WGS) entry which is preliminary data.</text>
</comment>
<dbReference type="OrthoDB" id="3363151at2759"/>
<name>A0A225AR32_TALAT</name>
<protein>
    <recommendedName>
        <fullName evidence="4">Acyltransferase 3 domain-containing protein</fullName>
    </recommendedName>
</protein>
<feature type="transmembrane region" description="Helical" evidence="1">
    <location>
        <begin position="404"/>
        <end position="425"/>
    </location>
</feature>
<keyword evidence="1" id="KW-0472">Membrane</keyword>
<feature type="transmembrane region" description="Helical" evidence="1">
    <location>
        <begin position="281"/>
        <end position="301"/>
    </location>
</feature>
<reference evidence="2 3" key="1">
    <citation type="submission" date="2015-06" db="EMBL/GenBank/DDBJ databases">
        <title>Talaromyces atroroseus IBT 11181 draft genome.</title>
        <authorList>
            <person name="Rasmussen K.B."/>
            <person name="Rasmussen S."/>
            <person name="Petersen B."/>
            <person name="Sicheritz-Ponten T."/>
            <person name="Mortensen U.H."/>
            <person name="Thrane U."/>
        </authorList>
    </citation>
    <scope>NUCLEOTIDE SEQUENCE [LARGE SCALE GENOMIC DNA]</scope>
    <source>
        <strain evidence="2 3">IBT 11181</strain>
    </source>
</reference>
<accession>A0A225AR32</accession>
<evidence type="ECO:0000256" key="1">
    <source>
        <dbReference type="SAM" id="Phobius"/>
    </source>
</evidence>
<dbReference type="EMBL" id="LFMY01000017">
    <property type="protein sequence ID" value="OKL55917.1"/>
    <property type="molecule type" value="Genomic_DNA"/>
</dbReference>
<proteinExistence type="predicted"/>
<feature type="transmembrane region" description="Helical" evidence="1">
    <location>
        <begin position="190"/>
        <end position="210"/>
    </location>
</feature>
<dbReference type="AlphaFoldDB" id="A0A225AR32"/>
<evidence type="ECO:0000313" key="2">
    <source>
        <dbReference type="EMBL" id="OKL55917.1"/>
    </source>
</evidence>
<organism evidence="2 3">
    <name type="scientific">Talaromyces atroroseus</name>
    <dbReference type="NCBI Taxonomy" id="1441469"/>
    <lineage>
        <taxon>Eukaryota</taxon>
        <taxon>Fungi</taxon>
        <taxon>Dikarya</taxon>
        <taxon>Ascomycota</taxon>
        <taxon>Pezizomycotina</taxon>
        <taxon>Eurotiomycetes</taxon>
        <taxon>Eurotiomycetidae</taxon>
        <taxon>Eurotiales</taxon>
        <taxon>Trichocomaceae</taxon>
        <taxon>Talaromyces</taxon>
        <taxon>Talaromyces sect. Trachyspermi</taxon>
    </lineage>
</organism>
<dbReference type="STRING" id="1441469.A0A225AR32"/>
<feature type="transmembrane region" description="Helical" evidence="1">
    <location>
        <begin position="108"/>
        <end position="126"/>
    </location>
</feature>
<dbReference type="Proteomes" id="UP000214365">
    <property type="component" value="Unassembled WGS sequence"/>
</dbReference>
<evidence type="ECO:0008006" key="4">
    <source>
        <dbReference type="Google" id="ProtNLM"/>
    </source>
</evidence>
<keyword evidence="1" id="KW-0812">Transmembrane</keyword>
<sequence>MSMADLTALRKHIASPATQHEQDYLVGFRGILVIEGFLWMFLQTFAPTTVYASNNPGGPHGQEIVRKVLSVLFWNEYFLYGSIIFLSARSIAIPFFRNPTKETAARSLLTRALSLCIPVAISMAIIKGSITSSFINTVTQFKADTNNLSLPVPYKLPTTLSYWNSVFDLFWTTHGFESQAANYAFPTQTIWIINAVYIQSYTVYMTMLIVPHTRAKWRVQFSVPFVVAAWWCNSWAWYTISGLLMCDMVMHMDFKARAQRGIPIQFRDLALRGKDGRPLRIPTWLVGGTIMVGGLLMQYFWVAWRPSLFFAEWRIHSNPYTTASLDNNYMTDHTDSRDDVYLTIVGFFIVLETFDVLQRALQNKFLLYLGRRSLSYFLLQSIFAYIVGIRVFDSLRNQHKISYGGSVMVTLITCLAITVPAAELFHRLIVIPSRYLSHNFYEFIVS</sequence>
<feature type="transmembrane region" description="Helical" evidence="1">
    <location>
        <begin position="77"/>
        <end position="96"/>
    </location>
</feature>
<dbReference type="RefSeq" id="XP_020116038.1">
    <property type="nucleotide sequence ID" value="XM_020263866.1"/>
</dbReference>
<gene>
    <name evidence="2" type="ORF">UA08_08824</name>
</gene>
<dbReference type="GeneID" id="31008580"/>